<gene>
    <name evidence="2" type="ORF">BAE44_0000355</name>
</gene>
<evidence type="ECO:0000313" key="3">
    <source>
        <dbReference type="Proteomes" id="UP000095767"/>
    </source>
</evidence>
<comment type="caution">
    <text evidence="2">The sequence shown here is derived from an EMBL/GenBank/DDBJ whole genome shotgun (WGS) entry which is preliminary data.</text>
</comment>
<organism evidence="2 3">
    <name type="scientific">Dichanthelium oligosanthes</name>
    <dbReference type="NCBI Taxonomy" id="888268"/>
    <lineage>
        <taxon>Eukaryota</taxon>
        <taxon>Viridiplantae</taxon>
        <taxon>Streptophyta</taxon>
        <taxon>Embryophyta</taxon>
        <taxon>Tracheophyta</taxon>
        <taxon>Spermatophyta</taxon>
        <taxon>Magnoliopsida</taxon>
        <taxon>Liliopsida</taxon>
        <taxon>Poales</taxon>
        <taxon>Poaceae</taxon>
        <taxon>PACMAD clade</taxon>
        <taxon>Panicoideae</taxon>
        <taxon>Panicodae</taxon>
        <taxon>Paniceae</taxon>
        <taxon>Dichantheliinae</taxon>
        <taxon>Dichanthelium</taxon>
    </lineage>
</organism>
<proteinExistence type="predicted"/>
<dbReference type="Proteomes" id="UP000095767">
    <property type="component" value="Unassembled WGS sequence"/>
</dbReference>
<feature type="region of interest" description="Disordered" evidence="1">
    <location>
        <begin position="1"/>
        <end position="28"/>
    </location>
</feature>
<dbReference type="EMBL" id="LWDX02001086">
    <property type="protein sequence ID" value="OEL38626.1"/>
    <property type="molecule type" value="Genomic_DNA"/>
</dbReference>
<accession>A0A1E5WMI1</accession>
<name>A0A1E5WMI1_9POAL</name>
<evidence type="ECO:0000256" key="1">
    <source>
        <dbReference type="SAM" id="MobiDB-lite"/>
    </source>
</evidence>
<protein>
    <submittedName>
        <fullName evidence="2">Uncharacterized protein</fullName>
    </submittedName>
</protein>
<reference evidence="2 3" key="1">
    <citation type="submission" date="2016-09" db="EMBL/GenBank/DDBJ databases">
        <title>The draft genome of Dichanthelium oligosanthes: A C3 panicoid grass species.</title>
        <authorList>
            <person name="Studer A.J."/>
            <person name="Schnable J.C."/>
            <person name="Brutnell T.P."/>
        </authorList>
    </citation>
    <scope>NUCLEOTIDE SEQUENCE [LARGE SCALE GENOMIC DNA]</scope>
    <source>
        <strain evidence="3">cv. Kellogg 1175</strain>
        <tissue evidence="2">Leaf</tissue>
    </source>
</reference>
<dbReference type="AlphaFoldDB" id="A0A1E5WMI1"/>
<evidence type="ECO:0000313" key="2">
    <source>
        <dbReference type="EMBL" id="OEL38626.1"/>
    </source>
</evidence>
<sequence length="99" mass="9494">LAGSSSAPTSTSPTASISSRGPNSGGALPLSSARSFRACAASRGCCASRCGACAAASGCSASRSGARGPGCGGARPAAATLDRPCLSLLCQENGRAWPF</sequence>
<feature type="compositionally biased region" description="Low complexity" evidence="1">
    <location>
        <begin position="1"/>
        <end position="19"/>
    </location>
</feature>
<keyword evidence="3" id="KW-1185">Reference proteome</keyword>
<feature type="non-terminal residue" evidence="2">
    <location>
        <position position="1"/>
    </location>
</feature>